<gene>
    <name evidence="10" type="ORF">LTR16_002517</name>
</gene>
<dbReference type="Pfam" id="PF00172">
    <property type="entry name" value="Zn_clus"/>
    <property type="match status" value="1"/>
</dbReference>
<dbReference type="CDD" id="cd12148">
    <property type="entry name" value="fungal_TF_MHR"/>
    <property type="match status" value="1"/>
</dbReference>
<feature type="compositionally biased region" description="Polar residues" evidence="8">
    <location>
        <begin position="897"/>
        <end position="906"/>
    </location>
</feature>
<proteinExistence type="predicted"/>
<feature type="compositionally biased region" description="Polar residues" evidence="8">
    <location>
        <begin position="810"/>
        <end position="821"/>
    </location>
</feature>
<evidence type="ECO:0000256" key="8">
    <source>
        <dbReference type="SAM" id="MobiDB-lite"/>
    </source>
</evidence>
<evidence type="ECO:0000313" key="10">
    <source>
        <dbReference type="EMBL" id="KAK5256743.1"/>
    </source>
</evidence>
<dbReference type="InterPro" id="IPR052202">
    <property type="entry name" value="Yeast_MetPath_Reg"/>
</dbReference>
<evidence type="ECO:0000256" key="2">
    <source>
        <dbReference type="ARBA" id="ARBA00022723"/>
    </source>
</evidence>
<feature type="region of interest" description="Disordered" evidence="8">
    <location>
        <begin position="127"/>
        <end position="194"/>
    </location>
</feature>
<keyword evidence="7" id="KW-0539">Nucleus</keyword>
<sequence>MNPPPSKGVKRKQSRDSDPSSPGDATGTGLTAKPVSPATPHNGNPSASTASSFRNVSACNRCRLRKNRCDQRLPACASCEKAHIACVGYDPITKKEIPRSYVYYCESRISHLENLLQSNGIPFPPPEHFTLSYKSGSEQDVTSEERHNSTGAESKSANGAPAIRSTTAASKGKEQNESEGLSHAVSGTGKVPVQEASDPRYLGSASGISFARVVFAAVKSSFSGHSSERGSVRPGKPSAAATASGTSMRDSFFRLHTKPTVRKAPFPDRELGLRLVDLYFEHANPQIPILHRGEFMSLFDRAYAADESKKTPREAYMLNIVFAIGAGIIMDGSDLTTKELPSVAVSPSQSSSPGQSHKRAKLEIWQYQPEEYHASAIVHLESFLGSTSAADRSDGFGGGLEALQAVLLLAGFALLRPVAPGLWYIIGVAVRLGVDLGLHSEDGVEIDDTNTDRTSFDEHRNNNTEASEYTGALNQARAPDAKERGRRPFGITDQVITTEFPSLLDDKYITTAGFQTPPSSFTEIPSYKHVSHHYFRLRLLQSEILQVLQHRQVQQARALGANQGNQFMHTRLASPFLQNFMSFREWRLDIDRRLWEWKESAPTQQVTGVQFSPLFLELNYWQAVIMLYRQSLSVPPVLAGEMGEAKENEEVQSPGMVNVEEREDQERVFLKVAEAGQRVLKLYRQLHRVRLVNYTFLATHHLFMAGISFLYAIWHSAVVRSHLSLDDVDFTVLAATSVLGDLIAKCPPAEACRDAFDRMSKATIQMCLSTTGFGEQAAAYETRRQGSTYQRRPYAPEQRGETAQYGHGQGQQTHANPQQNARRPRPKFDMNLGDLFHDRTSSSEYQQRHRTPPHLFKLESASALPTYPQSTQPNVLHQQHHPPLPPFATSPGRRADSLTTDPSASANIDPALRFSPQSYCHLSMPAYPASNLTTTTPFPALDFLTNVTFPQTPTPPPFPRAAAAPTTTHSISTLASAPAAWRGMAVAVVGAAGMVGARGAGSICSTASSSAAGRGMVPTTTVQTPK</sequence>
<keyword evidence="6" id="KW-0804">Transcription</keyword>
<dbReference type="InterPro" id="IPR007219">
    <property type="entry name" value="XnlR_reg_dom"/>
</dbReference>
<feature type="domain" description="Zn(2)-C6 fungal-type" evidence="9">
    <location>
        <begin position="58"/>
        <end position="87"/>
    </location>
</feature>
<dbReference type="EMBL" id="JAVRRA010008407">
    <property type="protein sequence ID" value="KAK5256743.1"/>
    <property type="molecule type" value="Genomic_DNA"/>
</dbReference>
<evidence type="ECO:0000256" key="6">
    <source>
        <dbReference type="ARBA" id="ARBA00023163"/>
    </source>
</evidence>
<dbReference type="PANTHER" id="PTHR47782:SF1">
    <property type="entry name" value="PYRIMIDINE PATHWAY REGULATORY PROTEIN 1"/>
    <property type="match status" value="1"/>
</dbReference>
<feature type="region of interest" description="Disordered" evidence="8">
    <location>
        <begin position="865"/>
        <end position="908"/>
    </location>
</feature>
<accession>A0ABR0LYK3</accession>
<feature type="region of interest" description="Disordered" evidence="8">
    <location>
        <begin position="1"/>
        <end position="51"/>
    </location>
</feature>
<keyword evidence="5" id="KW-0238">DNA-binding</keyword>
<dbReference type="PROSITE" id="PS50048">
    <property type="entry name" value="ZN2_CY6_FUNGAL_2"/>
    <property type="match status" value="1"/>
</dbReference>
<feature type="compositionally biased region" description="Polar residues" evidence="8">
    <location>
        <begin position="39"/>
        <end position="51"/>
    </location>
</feature>
<dbReference type="CDD" id="cd14723">
    <property type="entry name" value="ZIP_Ppr1"/>
    <property type="match status" value="1"/>
</dbReference>
<dbReference type="Proteomes" id="UP001357485">
    <property type="component" value="Unassembled WGS sequence"/>
</dbReference>
<dbReference type="Pfam" id="PF04082">
    <property type="entry name" value="Fungal_trans"/>
    <property type="match status" value="1"/>
</dbReference>
<keyword evidence="3" id="KW-0862">Zinc</keyword>
<comment type="caution">
    <text evidence="10">The sequence shown here is derived from an EMBL/GenBank/DDBJ whole genome shotgun (WGS) entry which is preliminary data.</text>
</comment>
<reference evidence="10 11" key="1">
    <citation type="submission" date="2023-08" db="EMBL/GenBank/DDBJ databases">
        <title>Black Yeasts Isolated from many extreme environments.</title>
        <authorList>
            <person name="Coleine C."/>
            <person name="Stajich J.E."/>
            <person name="Selbmann L."/>
        </authorList>
    </citation>
    <scope>NUCLEOTIDE SEQUENCE [LARGE SCALE GENOMIC DNA]</scope>
    <source>
        <strain evidence="10 11">CCFEE 536</strain>
    </source>
</reference>
<feature type="region of interest" description="Disordered" evidence="8">
    <location>
        <begin position="224"/>
        <end position="245"/>
    </location>
</feature>
<keyword evidence="2" id="KW-0479">Metal-binding</keyword>
<organism evidence="10 11">
    <name type="scientific">Cryomyces antarcticus</name>
    <dbReference type="NCBI Taxonomy" id="329879"/>
    <lineage>
        <taxon>Eukaryota</taxon>
        <taxon>Fungi</taxon>
        <taxon>Dikarya</taxon>
        <taxon>Ascomycota</taxon>
        <taxon>Pezizomycotina</taxon>
        <taxon>Dothideomycetes</taxon>
        <taxon>Dothideomycetes incertae sedis</taxon>
        <taxon>Cryomyces</taxon>
    </lineage>
</organism>
<dbReference type="InterPro" id="IPR036864">
    <property type="entry name" value="Zn2-C6_fun-type_DNA-bd_sf"/>
</dbReference>
<dbReference type="CDD" id="cd00067">
    <property type="entry name" value="GAL4"/>
    <property type="match status" value="1"/>
</dbReference>
<evidence type="ECO:0000256" key="1">
    <source>
        <dbReference type="ARBA" id="ARBA00004123"/>
    </source>
</evidence>
<evidence type="ECO:0000256" key="7">
    <source>
        <dbReference type="ARBA" id="ARBA00023242"/>
    </source>
</evidence>
<evidence type="ECO:0000259" key="9">
    <source>
        <dbReference type="PROSITE" id="PS50048"/>
    </source>
</evidence>
<name>A0ABR0LYK3_9PEZI</name>
<keyword evidence="11" id="KW-1185">Reference proteome</keyword>
<evidence type="ECO:0000256" key="3">
    <source>
        <dbReference type="ARBA" id="ARBA00022833"/>
    </source>
</evidence>
<keyword evidence="4" id="KW-0805">Transcription regulation</keyword>
<evidence type="ECO:0000256" key="4">
    <source>
        <dbReference type="ARBA" id="ARBA00023015"/>
    </source>
</evidence>
<dbReference type="SMART" id="SM00066">
    <property type="entry name" value="GAL4"/>
    <property type="match status" value="1"/>
</dbReference>
<dbReference type="PANTHER" id="PTHR47782">
    <property type="entry name" value="ZN(II)2CYS6 TRANSCRIPTION FACTOR (EUROFUNG)-RELATED"/>
    <property type="match status" value="1"/>
</dbReference>
<dbReference type="Gene3D" id="4.10.240.10">
    <property type="entry name" value="Zn(2)-C6 fungal-type DNA-binding domain"/>
    <property type="match status" value="1"/>
</dbReference>
<comment type="subcellular location">
    <subcellularLocation>
        <location evidence="1">Nucleus</location>
    </subcellularLocation>
</comment>
<dbReference type="SUPFAM" id="SSF57701">
    <property type="entry name" value="Zn2/Cys6 DNA-binding domain"/>
    <property type="match status" value="1"/>
</dbReference>
<evidence type="ECO:0000313" key="11">
    <source>
        <dbReference type="Proteomes" id="UP001357485"/>
    </source>
</evidence>
<dbReference type="PROSITE" id="PS00463">
    <property type="entry name" value="ZN2_CY6_FUNGAL_1"/>
    <property type="match status" value="1"/>
</dbReference>
<protein>
    <recommendedName>
        <fullName evidence="9">Zn(2)-C6 fungal-type domain-containing protein</fullName>
    </recommendedName>
</protein>
<feature type="region of interest" description="Disordered" evidence="8">
    <location>
        <begin position="781"/>
        <end position="835"/>
    </location>
</feature>
<evidence type="ECO:0000256" key="5">
    <source>
        <dbReference type="ARBA" id="ARBA00023125"/>
    </source>
</evidence>
<dbReference type="InterPro" id="IPR001138">
    <property type="entry name" value="Zn2Cys6_DnaBD"/>
</dbReference>